<proteinExistence type="predicted"/>
<dbReference type="Proteomes" id="UP001283361">
    <property type="component" value="Unassembled WGS sequence"/>
</dbReference>
<organism evidence="1 2">
    <name type="scientific">Elysia crispata</name>
    <name type="common">lettuce slug</name>
    <dbReference type="NCBI Taxonomy" id="231223"/>
    <lineage>
        <taxon>Eukaryota</taxon>
        <taxon>Metazoa</taxon>
        <taxon>Spiralia</taxon>
        <taxon>Lophotrochozoa</taxon>
        <taxon>Mollusca</taxon>
        <taxon>Gastropoda</taxon>
        <taxon>Heterobranchia</taxon>
        <taxon>Euthyneura</taxon>
        <taxon>Panpulmonata</taxon>
        <taxon>Sacoglossa</taxon>
        <taxon>Placobranchoidea</taxon>
        <taxon>Plakobranchidae</taxon>
        <taxon>Elysia</taxon>
    </lineage>
</organism>
<evidence type="ECO:0000313" key="2">
    <source>
        <dbReference type="Proteomes" id="UP001283361"/>
    </source>
</evidence>
<sequence length="397" mass="43109">MVETAVGSIIASKVFLKQRIQVLFLHHAAFRKIASHIKTKDTLSCQVPHCAVGYYSAPCNVAEDTAAYHESWYKPSYHPPPATIHARHSSPGGATLWLAMPSGVDFRTPLQLFHTSACKDPPSPTVSLVAVRHQLVRTYPALVFVLFCQASACKDLPSPRVCLVAVRPQLTSACKDLPSPSVCLVAVRPQLVGTYLALVAVRPQLVRTYPALLFVLFCQASAYNDLPSPSVSLVAVRDQLASACKDLPSPSVSLVAVRDQLVRTYPALVFVLLLSDLSLPQLVRTYPALVFVLFCQASACKDLPSPSVCLVAVRDQLASACKDLPSPSVCLVAVRPQLVRTYPALVFVLSLSGLSFYSWCILAGALSLVDIVWQPRHTQECSKSRLYSALSNDRGTL</sequence>
<dbReference type="EMBL" id="JAWDGP010003850">
    <property type="protein sequence ID" value="KAK3770387.1"/>
    <property type="molecule type" value="Genomic_DNA"/>
</dbReference>
<gene>
    <name evidence="1" type="ORF">RRG08_036137</name>
</gene>
<evidence type="ECO:0000313" key="1">
    <source>
        <dbReference type="EMBL" id="KAK3770387.1"/>
    </source>
</evidence>
<protein>
    <submittedName>
        <fullName evidence="1">Uncharacterized protein</fullName>
    </submittedName>
</protein>
<dbReference type="AlphaFoldDB" id="A0AAE1DH53"/>
<reference evidence="1" key="1">
    <citation type="journal article" date="2023" name="G3 (Bethesda)">
        <title>A reference genome for the long-term kleptoplast-retaining sea slug Elysia crispata morphotype clarki.</title>
        <authorList>
            <person name="Eastman K.E."/>
            <person name="Pendleton A.L."/>
            <person name="Shaikh M.A."/>
            <person name="Suttiyut T."/>
            <person name="Ogas R."/>
            <person name="Tomko P."/>
            <person name="Gavelis G."/>
            <person name="Widhalm J.R."/>
            <person name="Wisecaver J.H."/>
        </authorList>
    </citation>
    <scope>NUCLEOTIDE SEQUENCE</scope>
    <source>
        <strain evidence="1">ECLA1</strain>
    </source>
</reference>
<accession>A0AAE1DH53</accession>
<comment type="caution">
    <text evidence="1">The sequence shown here is derived from an EMBL/GenBank/DDBJ whole genome shotgun (WGS) entry which is preliminary data.</text>
</comment>
<name>A0AAE1DH53_9GAST</name>
<keyword evidence="2" id="KW-1185">Reference proteome</keyword>